<reference evidence="1 2" key="2">
    <citation type="journal article" date="2022" name="Mol. Ecol. Resour.">
        <title>The genomes of chicory, endive, great burdock and yacon provide insights into Asteraceae paleo-polyploidization history and plant inulin production.</title>
        <authorList>
            <person name="Fan W."/>
            <person name="Wang S."/>
            <person name="Wang H."/>
            <person name="Wang A."/>
            <person name="Jiang F."/>
            <person name="Liu H."/>
            <person name="Zhao H."/>
            <person name="Xu D."/>
            <person name="Zhang Y."/>
        </authorList>
    </citation>
    <scope>NUCLEOTIDE SEQUENCE [LARGE SCALE GENOMIC DNA]</scope>
    <source>
        <strain evidence="2">cv. Yunnan</strain>
        <tissue evidence="1">Leaves</tissue>
    </source>
</reference>
<dbReference type="EMBL" id="CM042034">
    <property type="protein sequence ID" value="KAI3761715.1"/>
    <property type="molecule type" value="Genomic_DNA"/>
</dbReference>
<protein>
    <submittedName>
        <fullName evidence="1">Uncharacterized protein</fullName>
    </submittedName>
</protein>
<reference evidence="2" key="1">
    <citation type="journal article" date="2022" name="Mol. Ecol. Resour.">
        <title>The genomes of chicory, endive, great burdock and yacon provide insights into Asteraceae palaeo-polyploidization history and plant inulin production.</title>
        <authorList>
            <person name="Fan W."/>
            <person name="Wang S."/>
            <person name="Wang H."/>
            <person name="Wang A."/>
            <person name="Jiang F."/>
            <person name="Liu H."/>
            <person name="Zhao H."/>
            <person name="Xu D."/>
            <person name="Zhang Y."/>
        </authorList>
    </citation>
    <scope>NUCLEOTIDE SEQUENCE [LARGE SCALE GENOMIC DNA]</scope>
    <source>
        <strain evidence="2">cv. Yunnan</strain>
    </source>
</reference>
<accession>A0ACB9ESB8</accession>
<evidence type="ECO:0000313" key="1">
    <source>
        <dbReference type="EMBL" id="KAI3761715.1"/>
    </source>
</evidence>
<evidence type="ECO:0000313" key="2">
    <source>
        <dbReference type="Proteomes" id="UP001056120"/>
    </source>
</evidence>
<proteinExistence type="predicted"/>
<dbReference type="Proteomes" id="UP001056120">
    <property type="component" value="Linkage Group LG17"/>
</dbReference>
<organism evidence="1 2">
    <name type="scientific">Smallanthus sonchifolius</name>
    <dbReference type="NCBI Taxonomy" id="185202"/>
    <lineage>
        <taxon>Eukaryota</taxon>
        <taxon>Viridiplantae</taxon>
        <taxon>Streptophyta</taxon>
        <taxon>Embryophyta</taxon>
        <taxon>Tracheophyta</taxon>
        <taxon>Spermatophyta</taxon>
        <taxon>Magnoliopsida</taxon>
        <taxon>eudicotyledons</taxon>
        <taxon>Gunneridae</taxon>
        <taxon>Pentapetalae</taxon>
        <taxon>asterids</taxon>
        <taxon>campanulids</taxon>
        <taxon>Asterales</taxon>
        <taxon>Asteraceae</taxon>
        <taxon>Asteroideae</taxon>
        <taxon>Heliantheae alliance</taxon>
        <taxon>Millerieae</taxon>
        <taxon>Smallanthus</taxon>
    </lineage>
</organism>
<keyword evidence="2" id="KW-1185">Reference proteome</keyword>
<name>A0ACB9ESB8_9ASTR</name>
<sequence>MACWLIKSNSVMLSQLFFCYFNHAINNFVRIILKITRSLTLYGNCLDETVPLSEALAWAGIGVDHDLNQFPVNPNLFIPFELVRRIASYDSLVRDNVININIKIKIISTKKKVDTETQTAMASEATSKELVGAPIRFNGEYTPKSWCGWHP</sequence>
<comment type="caution">
    <text evidence="1">The sequence shown here is derived from an EMBL/GenBank/DDBJ whole genome shotgun (WGS) entry which is preliminary data.</text>
</comment>
<gene>
    <name evidence="1" type="ORF">L1987_52136</name>
</gene>